<sequence>MSAAKMGLIGSLSAVVSFLAVFLIYIGMENFPGMIKIAAVVLSALAIGICQGFFIERAWHRTIGIGTFTGILILWLPVIAVTYGFALLALPFLAAFAMVVFYGAKLGARFRTSL</sequence>
<dbReference type="RefSeq" id="WP_161007283.1">
    <property type="nucleotide sequence ID" value="NZ_WWCN01000008.1"/>
</dbReference>
<comment type="caution">
    <text evidence="2">The sequence shown here is derived from an EMBL/GenBank/DDBJ whole genome shotgun (WGS) entry which is preliminary data.</text>
</comment>
<reference evidence="2 3" key="1">
    <citation type="submission" date="2019-12" db="EMBL/GenBank/DDBJ databases">
        <title>Novel species isolated from a subtropical stream in China.</title>
        <authorList>
            <person name="Lu H."/>
        </authorList>
    </citation>
    <scope>NUCLEOTIDE SEQUENCE [LARGE SCALE GENOMIC DNA]</scope>
    <source>
        <strain evidence="2 3">FT135W</strain>
    </source>
</reference>
<feature type="transmembrane region" description="Helical" evidence="1">
    <location>
        <begin position="34"/>
        <end position="55"/>
    </location>
</feature>
<evidence type="ECO:0000313" key="3">
    <source>
        <dbReference type="Proteomes" id="UP000479335"/>
    </source>
</evidence>
<protein>
    <submittedName>
        <fullName evidence="2">Uncharacterized protein</fullName>
    </submittedName>
</protein>
<accession>A0A6L8K8J1</accession>
<evidence type="ECO:0000313" key="2">
    <source>
        <dbReference type="EMBL" id="MYM23793.1"/>
    </source>
</evidence>
<feature type="transmembrane region" description="Helical" evidence="1">
    <location>
        <begin position="85"/>
        <end position="104"/>
    </location>
</feature>
<keyword evidence="3" id="KW-1185">Reference proteome</keyword>
<proteinExistence type="predicted"/>
<keyword evidence="1" id="KW-0812">Transmembrane</keyword>
<keyword evidence="1" id="KW-1133">Transmembrane helix</keyword>
<feature type="transmembrane region" description="Helical" evidence="1">
    <location>
        <begin position="7"/>
        <end position="28"/>
    </location>
</feature>
<dbReference type="AlphaFoldDB" id="A0A6L8K8J1"/>
<dbReference type="EMBL" id="WWCN01000008">
    <property type="protein sequence ID" value="MYM23793.1"/>
    <property type="molecule type" value="Genomic_DNA"/>
</dbReference>
<organism evidence="2 3">
    <name type="scientific">Duganella flavida</name>
    <dbReference type="NCBI Taxonomy" id="2692175"/>
    <lineage>
        <taxon>Bacteria</taxon>
        <taxon>Pseudomonadati</taxon>
        <taxon>Pseudomonadota</taxon>
        <taxon>Betaproteobacteria</taxon>
        <taxon>Burkholderiales</taxon>
        <taxon>Oxalobacteraceae</taxon>
        <taxon>Telluria group</taxon>
        <taxon>Duganella</taxon>
    </lineage>
</organism>
<name>A0A6L8K8J1_9BURK</name>
<feature type="transmembrane region" description="Helical" evidence="1">
    <location>
        <begin position="62"/>
        <end position="79"/>
    </location>
</feature>
<keyword evidence="1" id="KW-0472">Membrane</keyword>
<evidence type="ECO:0000256" key="1">
    <source>
        <dbReference type="SAM" id="Phobius"/>
    </source>
</evidence>
<dbReference type="Proteomes" id="UP000479335">
    <property type="component" value="Unassembled WGS sequence"/>
</dbReference>
<gene>
    <name evidence="2" type="ORF">GTP46_14155</name>
</gene>